<feature type="transmembrane region" description="Helical" evidence="6">
    <location>
        <begin position="27"/>
        <end position="47"/>
    </location>
</feature>
<dbReference type="GO" id="GO:0005886">
    <property type="term" value="C:plasma membrane"/>
    <property type="evidence" value="ECO:0007669"/>
    <property type="project" value="UniProtKB-SubCell"/>
</dbReference>
<dbReference type="PANTHER" id="PTHR30572">
    <property type="entry name" value="MEMBRANE COMPONENT OF TRANSPORTER-RELATED"/>
    <property type="match status" value="1"/>
</dbReference>
<feature type="domain" description="MacB-like periplasmic core" evidence="8">
    <location>
        <begin position="26"/>
        <end position="255"/>
    </location>
</feature>
<evidence type="ECO:0000256" key="3">
    <source>
        <dbReference type="ARBA" id="ARBA00022692"/>
    </source>
</evidence>
<organism evidence="9 10">
    <name type="scientific">Cochleicola gelatinilyticus</name>
    <dbReference type="NCBI Taxonomy" id="1763537"/>
    <lineage>
        <taxon>Bacteria</taxon>
        <taxon>Pseudomonadati</taxon>
        <taxon>Bacteroidota</taxon>
        <taxon>Flavobacteriia</taxon>
        <taxon>Flavobacteriales</taxon>
        <taxon>Flavobacteriaceae</taxon>
        <taxon>Cochleicola</taxon>
    </lineage>
</organism>
<feature type="transmembrane region" description="Helical" evidence="6">
    <location>
        <begin position="383"/>
        <end position="405"/>
    </location>
</feature>
<dbReference type="STRING" id="1763537.ULVI_03360"/>
<evidence type="ECO:0000256" key="5">
    <source>
        <dbReference type="ARBA" id="ARBA00023136"/>
    </source>
</evidence>
<dbReference type="InterPro" id="IPR050250">
    <property type="entry name" value="Macrolide_Exporter_MacB"/>
</dbReference>
<dbReference type="PANTHER" id="PTHR30572:SF15">
    <property type="entry name" value="ABC TRANSPORTER PERMEASE"/>
    <property type="match status" value="1"/>
</dbReference>
<evidence type="ECO:0000259" key="7">
    <source>
        <dbReference type="Pfam" id="PF02687"/>
    </source>
</evidence>
<evidence type="ECO:0000256" key="2">
    <source>
        <dbReference type="ARBA" id="ARBA00022475"/>
    </source>
</evidence>
<feature type="transmembrane region" description="Helical" evidence="6">
    <location>
        <begin position="336"/>
        <end position="363"/>
    </location>
</feature>
<dbReference type="AlphaFoldDB" id="A0A167ILK3"/>
<dbReference type="EMBL" id="LRXL01000026">
    <property type="protein sequence ID" value="OAB79794.1"/>
    <property type="molecule type" value="Genomic_DNA"/>
</dbReference>
<dbReference type="InterPro" id="IPR025857">
    <property type="entry name" value="MacB_PCD"/>
</dbReference>
<evidence type="ECO:0000313" key="9">
    <source>
        <dbReference type="EMBL" id="OAB79794.1"/>
    </source>
</evidence>
<keyword evidence="4 6" id="KW-1133">Transmembrane helix</keyword>
<name>A0A167ILK3_9FLAO</name>
<dbReference type="Pfam" id="PF12704">
    <property type="entry name" value="MacB_PCD"/>
    <property type="match status" value="1"/>
</dbReference>
<keyword evidence="2" id="KW-1003">Cell membrane</keyword>
<feature type="transmembrane region" description="Helical" evidence="6">
    <location>
        <begin position="293"/>
        <end position="315"/>
    </location>
</feature>
<proteinExistence type="predicted"/>
<accession>A0A167ILK3</accession>
<evidence type="ECO:0000313" key="10">
    <source>
        <dbReference type="Proteomes" id="UP000077013"/>
    </source>
</evidence>
<feature type="domain" description="ABC3 transporter permease C-terminal" evidence="7">
    <location>
        <begin position="296"/>
        <end position="410"/>
    </location>
</feature>
<evidence type="ECO:0000256" key="1">
    <source>
        <dbReference type="ARBA" id="ARBA00004651"/>
    </source>
</evidence>
<comment type="subcellular location">
    <subcellularLocation>
        <location evidence="1">Cell membrane</location>
        <topology evidence="1">Multi-pass membrane protein</topology>
    </subcellularLocation>
</comment>
<keyword evidence="10" id="KW-1185">Reference proteome</keyword>
<dbReference type="RefSeq" id="WP_068589771.1">
    <property type="nucleotide sequence ID" value="NZ_LRXL01000026.1"/>
</dbReference>
<evidence type="ECO:0000259" key="8">
    <source>
        <dbReference type="Pfam" id="PF12704"/>
    </source>
</evidence>
<keyword evidence="5 6" id="KW-0472">Membrane</keyword>
<reference evidence="9 10" key="1">
    <citation type="submission" date="2016-02" db="EMBL/GenBank/DDBJ databases">
        <title>Ulvibacter sp. LPB0005, isolated from Thais luteostoma.</title>
        <authorList>
            <person name="Shin S.-K."/>
            <person name="Yi H."/>
        </authorList>
    </citation>
    <scope>NUCLEOTIDE SEQUENCE [LARGE SCALE GENOMIC DNA]</scope>
    <source>
        <strain evidence="9 10">LPB0005</strain>
    </source>
</reference>
<dbReference type="Proteomes" id="UP000077013">
    <property type="component" value="Unassembled WGS sequence"/>
</dbReference>
<evidence type="ECO:0000256" key="4">
    <source>
        <dbReference type="ARBA" id="ARBA00022989"/>
    </source>
</evidence>
<sequence>MLIYLRVLKESFNFAINALKNNKLRTFLSLVGVTIGIFSIIAVLAAVDSLKKEIEGSISSLDTSTIIIMRFSFGQTDIPRWKSQQFPDVTYEEFQHIERYTPNLDAATFTMNVPNETIKYEDRQVDDVPVASVTDSYYYIESLQLAEGRFFNESESNSGSPVVVLGDKIAEELFGGAQNAIGNEIRLYGRKFSVIGVLEREGSGLFGGSKDTSVWIPVNMVRRIFGDNNKSTFPQIVVKPEKGVDNAEFIALLTQQLRLKRGLRPDEGNTFFVNQLQGFADFIDDITGTMNSIGWLISGFSLLVGGFGIANIMFVSVKERTNLIGIQKSLGAKNKFILFQFLFEAVILAVIGGLIGLVLVFFVSLLASQFTGDFEFVLSPWNMFLGTAISAIIGLIAGILPAISASKLDPVEAIRTGM</sequence>
<comment type="caution">
    <text evidence="9">The sequence shown here is derived from an EMBL/GenBank/DDBJ whole genome shotgun (WGS) entry which is preliminary data.</text>
</comment>
<evidence type="ECO:0000256" key="6">
    <source>
        <dbReference type="SAM" id="Phobius"/>
    </source>
</evidence>
<keyword evidence="3 6" id="KW-0812">Transmembrane</keyword>
<dbReference type="OrthoDB" id="9770036at2"/>
<gene>
    <name evidence="9" type="ORF">ULVI_03360</name>
</gene>
<dbReference type="InterPro" id="IPR003838">
    <property type="entry name" value="ABC3_permease_C"/>
</dbReference>
<dbReference type="GO" id="GO:0022857">
    <property type="term" value="F:transmembrane transporter activity"/>
    <property type="evidence" value="ECO:0007669"/>
    <property type="project" value="TreeGrafter"/>
</dbReference>
<protein>
    <submittedName>
        <fullName evidence="9">ABC transporter permease</fullName>
    </submittedName>
</protein>
<dbReference type="Pfam" id="PF02687">
    <property type="entry name" value="FtsX"/>
    <property type="match status" value="1"/>
</dbReference>